<accession>A0A9P6FPV1</accession>
<comment type="caution">
    <text evidence="1">The sequence shown here is derived from an EMBL/GenBank/DDBJ whole genome shotgun (WGS) entry which is preliminary data.</text>
</comment>
<evidence type="ECO:0000313" key="2">
    <source>
        <dbReference type="Proteomes" id="UP000780801"/>
    </source>
</evidence>
<evidence type="ECO:0000313" key="1">
    <source>
        <dbReference type="EMBL" id="KAF9579197.1"/>
    </source>
</evidence>
<name>A0A9P6FPV1_9FUNG</name>
<keyword evidence="2" id="KW-1185">Reference proteome</keyword>
<dbReference type="EMBL" id="JAABOA010002955">
    <property type="protein sequence ID" value="KAF9579197.1"/>
    <property type="molecule type" value="Genomic_DNA"/>
</dbReference>
<dbReference type="Proteomes" id="UP000780801">
    <property type="component" value="Unassembled WGS sequence"/>
</dbReference>
<dbReference type="AlphaFoldDB" id="A0A9P6FPV1"/>
<proteinExistence type="predicted"/>
<sequence length="168" mass="17501">SKGDSGEACVCVPVVFCLSPSEARRGEARSGQEKSACGRGYFTLSCNRDTRDKDPVISQELTTTIRPTIIMSSIVNVLRSAPTPTRHFTSLNVVTSAKQSFNPEHHPIVLQQLVDSLKPNAYLSSISPAPVASGSASTNASAAANSEAIAAATAVARATLSSKTGVKP</sequence>
<protein>
    <submittedName>
        <fullName evidence="1">Uncharacterized protein</fullName>
    </submittedName>
</protein>
<dbReference type="OrthoDB" id="2423459at2759"/>
<feature type="non-terminal residue" evidence="1">
    <location>
        <position position="168"/>
    </location>
</feature>
<gene>
    <name evidence="1" type="ORF">BGW38_004637</name>
</gene>
<organism evidence="1 2">
    <name type="scientific">Lunasporangiospora selenospora</name>
    <dbReference type="NCBI Taxonomy" id="979761"/>
    <lineage>
        <taxon>Eukaryota</taxon>
        <taxon>Fungi</taxon>
        <taxon>Fungi incertae sedis</taxon>
        <taxon>Mucoromycota</taxon>
        <taxon>Mortierellomycotina</taxon>
        <taxon>Mortierellomycetes</taxon>
        <taxon>Mortierellales</taxon>
        <taxon>Mortierellaceae</taxon>
        <taxon>Lunasporangiospora</taxon>
    </lineage>
</organism>
<reference evidence="1" key="1">
    <citation type="journal article" date="2020" name="Fungal Divers.">
        <title>Resolving the Mortierellaceae phylogeny through synthesis of multi-gene phylogenetics and phylogenomics.</title>
        <authorList>
            <person name="Vandepol N."/>
            <person name="Liber J."/>
            <person name="Desiro A."/>
            <person name="Na H."/>
            <person name="Kennedy M."/>
            <person name="Barry K."/>
            <person name="Grigoriev I.V."/>
            <person name="Miller A.N."/>
            <person name="O'Donnell K."/>
            <person name="Stajich J.E."/>
            <person name="Bonito G."/>
        </authorList>
    </citation>
    <scope>NUCLEOTIDE SEQUENCE</scope>
    <source>
        <strain evidence="1">KOD1015</strain>
    </source>
</reference>